<name>A0A0H2RSY2_9AGAM</name>
<sequence>MVLKRSLVRMCIVDSLIPDTTLRNVEENSVDCGSALGIRRHFPWASSLSIIFFFVFCESYGWAMRLKLKR</sequence>
<feature type="transmembrane region" description="Helical" evidence="1">
    <location>
        <begin position="44"/>
        <end position="63"/>
    </location>
</feature>
<reference evidence="2 3" key="1">
    <citation type="submission" date="2015-04" db="EMBL/GenBank/DDBJ databases">
        <title>Complete genome sequence of Schizopora paradoxa KUC8140, a cosmopolitan wood degrader in East Asia.</title>
        <authorList>
            <consortium name="DOE Joint Genome Institute"/>
            <person name="Min B."/>
            <person name="Park H."/>
            <person name="Jang Y."/>
            <person name="Kim J.-J."/>
            <person name="Kim K.H."/>
            <person name="Pangilinan J."/>
            <person name="Lipzen A."/>
            <person name="Riley R."/>
            <person name="Grigoriev I.V."/>
            <person name="Spatafora J.W."/>
            <person name="Choi I.-G."/>
        </authorList>
    </citation>
    <scope>NUCLEOTIDE SEQUENCE [LARGE SCALE GENOMIC DNA]</scope>
    <source>
        <strain evidence="2 3">KUC8140</strain>
    </source>
</reference>
<gene>
    <name evidence="2" type="ORF">SCHPADRAFT_281394</name>
</gene>
<evidence type="ECO:0000256" key="1">
    <source>
        <dbReference type="SAM" id="Phobius"/>
    </source>
</evidence>
<organism evidence="2 3">
    <name type="scientific">Schizopora paradoxa</name>
    <dbReference type="NCBI Taxonomy" id="27342"/>
    <lineage>
        <taxon>Eukaryota</taxon>
        <taxon>Fungi</taxon>
        <taxon>Dikarya</taxon>
        <taxon>Basidiomycota</taxon>
        <taxon>Agaricomycotina</taxon>
        <taxon>Agaricomycetes</taxon>
        <taxon>Hymenochaetales</taxon>
        <taxon>Schizoporaceae</taxon>
        <taxon>Schizopora</taxon>
    </lineage>
</organism>
<keyword evidence="3" id="KW-1185">Reference proteome</keyword>
<dbReference type="InParanoid" id="A0A0H2RSY2"/>
<proteinExistence type="predicted"/>
<accession>A0A0H2RSY2</accession>
<keyword evidence="1" id="KW-1133">Transmembrane helix</keyword>
<dbReference type="Proteomes" id="UP000053477">
    <property type="component" value="Unassembled WGS sequence"/>
</dbReference>
<dbReference type="EMBL" id="KQ085934">
    <property type="protein sequence ID" value="KLO15125.1"/>
    <property type="molecule type" value="Genomic_DNA"/>
</dbReference>
<keyword evidence="1" id="KW-0472">Membrane</keyword>
<protein>
    <submittedName>
        <fullName evidence="2">Uncharacterized protein</fullName>
    </submittedName>
</protein>
<dbReference type="AlphaFoldDB" id="A0A0H2RSY2"/>
<evidence type="ECO:0000313" key="2">
    <source>
        <dbReference type="EMBL" id="KLO15125.1"/>
    </source>
</evidence>
<keyword evidence="1" id="KW-0812">Transmembrane</keyword>
<evidence type="ECO:0000313" key="3">
    <source>
        <dbReference type="Proteomes" id="UP000053477"/>
    </source>
</evidence>